<dbReference type="GO" id="GO:0005886">
    <property type="term" value="C:plasma membrane"/>
    <property type="evidence" value="ECO:0007669"/>
    <property type="project" value="UniProtKB-SubCell"/>
</dbReference>
<feature type="transmembrane region" description="Helical" evidence="7">
    <location>
        <begin position="25"/>
        <end position="43"/>
    </location>
</feature>
<accession>A0A7J0G311</accession>
<keyword evidence="3 7" id="KW-1003">Cell membrane</keyword>
<organism evidence="9 10">
    <name type="scientific">Actinidia rufa</name>
    <dbReference type="NCBI Taxonomy" id="165716"/>
    <lineage>
        <taxon>Eukaryota</taxon>
        <taxon>Viridiplantae</taxon>
        <taxon>Streptophyta</taxon>
        <taxon>Embryophyta</taxon>
        <taxon>Tracheophyta</taxon>
        <taxon>Spermatophyta</taxon>
        <taxon>Magnoliopsida</taxon>
        <taxon>eudicotyledons</taxon>
        <taxon>Gunneridae</taxon>
        <taxon>Pentapetalae</taxon>
        <taxon>asterids</taxon>
        <taxon>Ericales</taxon>
        <taxon>Actinidiaceae</taxon>
        <taxon>Actinidia</taxon>
    </lineage>
</organism>
<reference evidence="9 10" key="1">
    <citation type="submission" date="2019-07" db="EMBL/GenBank/DDBJ databases">
        <title>De Novo Assembly of kiwifruit Actinidia rufa.</title>
        <authorList>
            <person name="Sugita-Konishi S."/>
            <person name="Sato K."/>
            <person name="Mori E."/>
            <person name="Abe Y."/>
            <person name="Kisaki G."/>
            <person name="Hamano K."/>
            <person name="Suezawa K."/>
            <person name="Otani M."/>
            <person name="Fukuda T."/>
            <person name="Manabe T."/>
            <person name="Gomi K."/>
            <person name="Tabuchi M."/>
            <person name="Akimitsu K."/>
            <person name="Kataoka I."/>
        </authorList>
    </citation>
    <scope>NUCLEOTIDE SEQUENCE [LARGE SCALE GENOMIC DNA]</scope>
    <source>
        <strain evidence="10">cv. Fuchu</strain>
    </source>
</reference>
<evidence type="ECO:0000256" key="4">
    <source>
        <dbReference type="ARBA" id="ARBA00022692"/>
    </source>
</evidence>
<keyword evidence="10" id="KW-1185">Reference proteome</keyword>
<protein>
    <recommendedName>
        <fullName evidence="7">CASP-like protein</fullName>
    </recommendedName>
</protein>
<evidence type="ECO:0000256" key="6">
    <source>
        <dbReference type="ARBA" id="ARBA00023136"/>
    </source>
</evidence>
<dbReference type="SUPFAM" id="SSF56672">
    <property type="entry name" value="DNA/RNA polymerases"/>
    <property type="match status" value="1"/>
</dbReference>
<keyword evidence="6 7" id="KW-0472">Membrane</keyword>
<comment type="caution">
    <text evidence="7">Lacks conserved residue(s) required for the propagation of feature annotation.</text>
</comment>
<comment type="caution">
    <text evidence="9">The sequence shown here is derived from an EMBL/GenBank/DDBJ whole genome shotgun (WGS) entry which is preliminary data.</text>
</comment>
<dbReference type="InterPro" id="IPR006702">
    <property type="entry name" value="CASP_dom"/>
</dbReference>
<sequence>MMAEKREMRGGADEGNTGMRTAETLLRLVPMGLCIAALVVMLKNSQTNDFGSLSYSNLGAFRYLVHANGICAGYSLLSAVVAAVPRPSTMSRAWTFFLLDQFGAVCGNAVLHSMHLRSCLLPRLKNARVTYWRLVNRMFNELIEDTMEVYIDDMLVKSLKAADHIAYLERTFGVLHQHRMMLNPSKAHATILLTNQPLKHVLQWLEISSRLIKCPIELGEFYIEYRPMMAIKEQTLTDFIAKFTHVEDTLDSEVGITKDRETEENVGNMTRWKLFVDKSSNQHGSDAGLIL</sequence>
<dbReference type="InterPro" id="IPR043128">
    <property type="entry name" value="Rev_trsase/Diguanyl_cyclase"/>
</dbReference>
<dbReference type="Gene3D" id="3.30.70.270">
    <property type="match status" value="1"/>
</dbReference>
<dbReference type="PANTHER" id="PTHR48475:SF2">
    <property type="entry name" value="RIBONUCLEASE H"/>
    <property type="match status" value="1"/>
</dbReference>
<keyword evidence="5 7" id="KW-1133">Transmembrane helix</keyword>
<evidence type="ECO:0000313" key="9">
    <source>
        <dbReference type="EMBL" id="GFZ05167.1"/>
    </source>
</evidence>
<dbReference type="EMBL" id="BJWL01000017">
    <property type="protein sequence ID" value="GFZ05167.1"/>
    <property type="molecule type" value="Genomic_DNA"/>
</dbReference>
<comment type="subcellular location">
    <subcellularLocation>
        <location evidence="1 7">Cell membrane</location>
        <topology evidence="1 7">Multi-pass membrane protein</topology>
    </subcellularLocation>
</comment>
<name>A0A7J0G311_9ERIC</name>
<evidence type="ECO:0000256" key="7">
    <source>
        <dbReference type="RuleBase" id="RU361233"/>
    </source>
</evidence>
<evidence type="ECO:0000313" key="10">
    <source>
        <dbReference type="Proteomes" id="UP000585474"/>
    </source>
</evidence>
<feature type="domain" description="Casparian strip membrane protein" evidence="8">
    <location>
        <begin position="17"/>
        <end position="102"/>
    </location>
</feature>
<dbReference type="Pfam" id="PF04535">
    <property type="entry name" value="CASP_dom"/>
    <property type="match status" value="1"/>
</dbReference>
<dbReference type="PANTHER" id="PTHR48475">
    <property type="entry name" value="RIBONUCLEASE H"/>
    <property type="match status" value="1"/>
</dbReference>
<dbReference type="InterPro" id="IPR043502">
    <property type="entry name" value="DNA/RNA_pol_sf"/>
</dbReference>
<evidence type="ECO:0000259" key="8">
    <source>
        <dbReference type="Pfam" id="PF04535"/>
    </source>
</evidence>
<evidence type="ECO:0000256" key="1">
    <source>
        <dbReference type="ARBA" id="ARBA00004651"/>
    </source>
</evidence>
<comment type="similarity">
    <text evidence="2 7">Belongs to the Casparian strip membrane proteins (CASP) family.</text>
</comment>
<evidence type="ECO:0000256" key="3">
    <source>
        <dbReference type="ARBA" id="ARBA00022475"/>
    </source>
</evidence>
<dbReference type="OrthoDB" id="749363at2759"/>
<keyword evidence="4 7" id="KW-0812">Transmembrane</keyword>
<proteinExistence type="inferred from homology"/>
<gene>
    <name evidence="9" type="ORF">Acr_17g0007390</name>
</gene>
<feature type="transmembrane region" description="Helical" evidence="7">
    <location>
        <begin position="63"/>
        <end position="84"/>
    </location>
</feature>
<dbReference type="Proteomes" id="UP000585474">
    <property type="component" value="Unassembled WGS sequence"/>
</dbReference>
<comment type="subunit">
    <text evidence="7">Homodimer and heterodimers.</text>
</comment>
<evidence type="ECO:0000256" key="2">
    <source>
        <dbReference type="ARBA" id="ARBA00007651"/>
    </source>
</evidence>
<dbReference type="AlphaFoldDB" id="A0A7J0G311"/>
<evidence type="ECO:0000256" key="5">
    <source>
        <dbReference type="ARBA" id="ARBA00022989"/>
    </source>
</evidence>